<keyword evidence="1" id="KW-1185">Reference proteome</keyword>
<sequence>MCVVRNRKTNAYSVIRDSTPTSTLKSTTKSVVGVKNAIGTTTPIALSNSNYKHSKASNNPAFNLNISGKTVKATNHIEVINLPAPNNNYIKSFHAISKSHENIKEEITQGNDSVLLCTSLKKQDSSESQKLDGLLESTQITEKIGTANNSVPREKKKCEQSEEDDEHYEIVQDATVLNEDDTLYGIDKIMPEFHL</sequence>
<accession>A0A0K0FUC6</accession>
<name>A0A0K0FUC6_STRVS</name>
<reference evidence="1" key="1">
    <citation type="submission" date="2014-07" db="EMBL/GenBank/DDBJ databases">
        <authorList>
            <person name="Martin A.A"/>
            <person name="De Silva N."/>
        </authorList>
    </citation>
    <scope>NUCLEOTIDE SEQUENCE</scope>
</reference>
<dbReference type="WBParaSite" id="SVE_1593800.1">
    <property type="protein sequence ID" value="SVE_1593800.1"/>
    <property type="gene ID" value="SVE_1593800"/>
</dbReference>
<evidence type="ECO:0000313" key="1">
    <source>
        <dbReference type="Proteomes" id="UP000035680"/>
    </source>
</evidence>
<reference evidence="2" key="2">
    <citation type="submission" date="2015-08" db="UniProtKB">
        <authorList>
            <consortium name="WormBaseParasite"/>
        </authorList>
    </citation>
    <scope>IDENTIFICATION</scope>
</reference>
<proteinExistence type="predicted"/>
<dbReference type="Proteomes" id="UP000035680">
    <property type="component" value="Unassembled WGS sequence"/>
</dbReference>
<evidence type="ECO:0000313" key="2">
    <source>
        <dbReference type="WBParaSite" id="SVE_1593800.1"/>
    </source>
</evidence>
<dbReference type="AlphaFoldDB" id="A0A0K0FUC6"/>
<organism evidence="1 2">
    <name type="scientific">Strongyloides venezuelensis</name>
    <name type="common">Threadworm</name>
    <dbReference type="NCBI Taxonomy" id="75913"/>
    <lineage>
        <taxon>Eukaryota</taxon>
        <taxon>Metazoa</taxon>
        <taxon>Ecdysozoa</taxon>
        <taxon>Nematoda</taxon>
        <taxon>Chromadorea</taxon>
        <taxon>Rhabditida</taxon>
        <taxon>Tylenchina</taxon>
        <taxon>Panagrolaimomorpha</taxon>
        <taxon>Strongyloidoidea</taxon>
        <taxon>Strongyloididae</taxon>
        <taxon>Strongyloides</taxon>
    </lineage>
</organism>
<protein>
    <submittedName>
        <fullName evidence="2">Uncharacterized protein</fullName>
    </submittedName>
</protein>